<feature type="signal peptide" evidence="1">
    <location>
        <begin position="1"/>
        <end position="31"/>
    </location>
</feature>
<feature type="domain" description="DUF4398" evidence="2">
    <location>
        <begin position="35"/>
        <end position="111"/>
    </location>
</feature>
<dbReference type="InterPro" id="IPR025511">
    <property type="entry name" value="DUF4398"/>
</dbReference>
<protein>
    <submittedName>
        <fullName evidence="3">DUF4398 domain-containing protein</fullName>
    </submittedName>
</protein>
<name>A0AB34C127_9PSED</name>
<comment type="caution">
    <text evidence="3">The sequence shown here is derived from an EMBL/GenBank/DDBJ whole genome shotgun (WGS) entry which is preliminary data.</text>
</comment>
<dbReference type="PROSITE" id="PS51257">
    <property type="entry name" value="PROKAR_LIPOPROTEIN"/>
    <property type="match status" value="1"/>
</dbReference>
<dbReference type="EMBL" id="VWPC01000021">
    <property type="protein sequence ID" value="KAA5839248.1"/>
    <property type="molecule type" value="Genomic_DNA"/>
</dbReference>
<evidence type="ECO:0000259" key="2">
    <source>
        <dbReference type="Pfam" id="PF14346"/>
    </source>
</evidence>
<dbReference type="AlphaFoldDB" id="A0AB34C127"/>
<reference evidence="3 4" key="1">
    <citation type="submission" date="2019-09" db="EMBL/GenBank/DDBJ databases">
        <authorList>
            <person name="Vacheron J."/>
            <person name="Dubost A."/>
            <person name="Prigent-Combaret C."/>
            <person name="Muller D."/>
        </authorList>
    </citation>
    <scope>NUCLEOTIDE SEQUENCE [LARGE SCALE GENOMIC DNA]</scope>
    <source>
        <strain evidence="3 4">JV497</strain>
    </source>
</reference>
<dbReference type="Proteomes" id="UP000323924">
    <property type="component" value="Unassembled WGS sequence"/>
</dbReference>
<dbReference type="Gene3D" id="1.20.1270.390">
    <property type="match status" value="1"/>
</dbReference>
<gene>
    <name evidence="3" type="ORF">F2A38_20500</name>
</gene>
<feature type="chain" id="PRO_5044286795" evidence="1">
    <location>
        <begin position="32"/>
        <end position="137"/>
    </location>
</feature>
<evidence type="ECO:0000313" key="4">
    <source>
        <dbReference type="Proteomes" id="UP000323924"/>
    </source>
</evidence>
<evidence type="ECO:0000313" key="3">
    <source>
        <dbReference type="EMBL" id="KAA5839248.1"/>
    </source>
</evidence>
<accession>A0AB34C127</accession>
<sequence>MSTKPASRRSLFWSSLLIGTVLISACASVPAPDEQVSLARNALNRAVSAGATQYAPVQMKTAQDKTMLMDRALGEKDFGKAKGLAEQIAADSALAERMARTAKLQKELKDAQTGIQVLKQEMLQAPDAGLNPASPTF</sequence>
<organism evidence="3 4">
    <name type="scientific">Pseudomonas chlororaphis</name>
    <dbReference type="NCBI Taxonomy" id="587753"/>
    <lineage>
        <taxon>Bacteria</taxon>
        <taxon>Pseudomonadati</taxon>
        <taxon>Pseudomonadota</taxon>
        <taxon>Gammaproteobacteria</taxon>
        <taxon>Pseudomonadales</taxon>
        <taxon>Pseudomonadaceae</taxon>
        <taxon>Pseudomonas</taxon>
    </lineage>
</organism>
<evidence type="ECO:0000256" key="1">
    <source>
        <dbReference type="SAM" id="SignalP"/>
    </source>
</evidence>
<dbReference type="RefSeq" id="WP_150052418.1">
    <property type="nucleotide sequence ID" value="NZ_VWPC01000021.1"/>
</dbReference>
<dbReference type="Pfam" id="PF14346">
    <property type="entry name" value="DUF4398"/>
    <property type="match status" value="1"/>
</dbReference>
<proteinExistence type="predicted"/>
<keyword evidence="1" id="KW-0732">Signal</keyword>